<dbReference type="Pfam" id="PF00932">
    <property type="entry name" value="LTD"/>
    <property type="match status" value="1"/>
</dbReference>
<dbReference type="EMBL" id="BOQP01000006">
    <property type="protein sequence ID" value="GIM69409.1"/>
    <property type="molecule type" value="Genomic_DNA"/>
</dbReference>
<evidence type="ECO:0000313" key="3">
    <source>
        <dbReference type="EMBL" id="GIM69409.1"/>
    </source>
</evidence>
<feature type="signal peptide" evidence="1">
    <location>
        <begin position="1"/>
        <end position="26"/>
    </location>
</feature>
<comment type="caution">
    <text evidence="3">The sequence shown here is derived from an EMBL/GenBank/DDBJ whole genome shotgun (WGS) entry which is preliminary data.</text>
</comment>
<gene>
    <name evidence="3" type="ORF">Aco04nite_15210</name>
</gene>
<dbReference type="Proteomes" id="UP000680865">
    <property type="component" value="Unassembled WGS sequence"/>
</dbReference>
<sequence>MRARMTALAATLGCAATLGLTAPATAATTPTISVPASRQGYGPITITGTAAPGATVELYESAYVFNDFYPSPDYTNGGYITTKATSAGKYTLTRILDSGFRFYVKADGLTSSHVAVAMGIVPTMTLTTSNGTTTAHVAANPSQPNLRVHVQSGWNGVWTDLAGGYTSDPAATFTATLTGQHPYLRAVIDADPSNNLLRGATPTIATGSPTTPTTSTGAVQFTKIQYSSAKSGLNNEWVRLTNKTKTTINLKGWTVRDAANHTYTFATDTKVAAGKNLYLYTGKGTNSTTNRYWKSSSYIWNNGGDTAYLRTAAGKTIDTCKWAKGSGTTTC</sequence>
<dbReference type="RefSeq" id="WP_244875805.1">
    <property type="nucleotide sequence ID" value="NZ_BAAATW010000001.1"/>
</dbReference>
<name>A0A919SD31_9ACTN</name>
<feature type="chain" id="PRO_5038054554" description="LTD domain-containing protein" evidence="1">
    <location>
        <begin position="27"/>
        <end position="331"/>
    </location>
</feature>
<dbReference type="Gene3D" id="2.60.40.1260">
    <property type="entry name" value="Lamin Tail domain"/>
    <property type="match status" value="1"/>
</dbReference>
<feature type="domain" description="LTD" evidence="2">
    <location>
        <begin position="207"/>
        <end position="328"/>
    </location>
</feature>
<protein>
    <recommendedName>
        <fullName evidence="2">LTD domain-containing protein</fullName>
    </recommendedName>
</protein>
<dbReference type="SUPFAM" id="SSF74853">
    <property type="entry name" value="Lamin A/C globular tail domain"/>
    <property type="match status" value="1"/>
</dbReference>
<keyword evidence="4" id="KW-1185">Reference proteome</keyword>
<evidence type="ECO:0000256" key="1">
    <source>
        <dbReference type="SAM" id="SignalP"/>
    </source>
</evidence>
<keyword evidence="1" id="KW-0732">Signal</keyword>
<accession>A0A919SD31</accession>
<evidence type="ECO:0000313" key="4">
    <source>
        <dbReference type="Proteomes" id="UP000680865"/>
    </source>
</evidence>
<dbReference type="InterPro" id="IPR036415">
    <property type="entry name" value="Lamin_tail_dom_sf"/>
</dbReference>
<dbReference type="InterPro" id="IPR001322">
    <property type="entry name" value="Lamin_tail_dom"/>
</dbReference>
<dbReference type="AlphaFoldDB" id="A0A919SD31"/>
<dbReference type="PROSITE" id="PS51841">
    <property type="entry name" value="LTD"/>
    <property type="match status" value="1"/>
</dbReference>
<proteinExistence type="predicted"/>
<organism evidence="3 4">
    <name type="scientific">Winogradskya consettensis</name>
    <dbReference type="NCBI Taxonomy" id="113560"/>
    <lineage>
        <taxon>Bacteria</taxon>
        <taxon>Bacillati</taxon>
        <taxon>Actinomycetota</taxon>
        <taxon>Actinomycetes</taxon>
        <taxon>Micromonosporales</taxon>
        <taxon>Micromonosporaceae</taxon>
        <taxon>Winogradskya</taxon>
    </lineage>
</organism>
<reference evidence="3" key="1">
    <citation type="submission" date="2021-03" db="EMBL/GenBank/DDBJ databases">
        <title>Whole genome shotgun sequence of Actinoplanes consettensis NBRC 14913.</title>
        <authorList>
            <person name="Komaki H."/>
            <person name="Tamura T."/>
        </authorList>
    </citation>
    <scope>NUCLEOTIDE SEQUENCE</scope>
    <source>
        <strain evidence="3">NBRC 14913</strain>
    </source>
</reference>
<evidence type="ECO:0000259" key="2">
    <source>
        <dbReference type="PROSITE" id="PS51841"/>
    </source>
</evidence>